<dbReference type="GO" id="GO:0051213">
    <property type="term" value="F:dioxygenase activity"/>
    <property type="evidence" value="ECO:0007669"/>
    <property type="project" value="UniProtKB-KW"/>
</dbReference>
<organism evidence="2 3">
    <name type="scientific">Sphingomonas piscis</name>
    <dbReference type="NCBI Taxonomy" id="2714943"/>
    <lineage>
        <taxon>Bacteria</taxon>
        <taxon>Pseudomonadati</taxon>
        <taxon>Pseudomonadota</taxon>
        <taxon>Alphaproteobacteria</taxon>
        <taxon>Sphingomonadales</taxon>
        <taxon>Sphingomonadaceae</taxon>
        <taxon>Sphingomonas</taxon>
    </lineage>
</organism>
<evidence type="ECO:0000313" key="2">
    <source>
        <dbReference type="EMBL" id="QIK78828.1"/>
    </source>
</evidence>
<dbReference type="PANTHER" id="PTHR12463">
    <property type="entry name" value="OXYGENASE-RELATED"/>
    <property type="match status" value="1"/>
</dbReference>
<dbReference type="Gene3D" id="2.60.120.590">
    <property type="entry name" value="Alpha-ketoglutarate-dependent dioxygenase AlkB-like"/>
    <property type="match status" value="1"/>
</dbReference>
<dbReference type="Proteomes" id="UP000503222">
    <property type="component" value="Chromosome"/>
</dbReference>
<keyword evidence="2" id="KW-0223">Dioxygenase</keyword>
<keyword evidence="3" id="KW-1185">Reference proteome</keyword>
<dbReference type="InterPro" id="IPR037151">
    <property type="entry name" value="AlkB-like_sf"/>
</dbReference>
<accession>A0A6G7YQ03</accession>
<proteinExistence type="predicted"/>
<dbReference type="EMBL" id="CP049869">
    <property type="protein sequence ID" value="QIK78828.1"/>
    <property type="molecule type" value="Genomic_DNA"/>
</dbReference>
<dbReference type="PROSITE" id="PS51471">
    <property type="entry name" value="FE2OG_OXY"/>
    <property type="match status" value="1"/>
</dbReference>
<dbReference type="InterPro" id="IPR032857">
    <property type="entry name" value="ALKBH4"/>
</dbReference>
<dbReference type="GO" id="GO:0070988">
    <property type="term" value="P:demethylation"/>
    <property type="evidence" value="ECO:0007669"/>
    <property type="project" value="InterPro"/>
</dbReference>
<dbReference type="PANTHER" id="PTHR12463:SF1">
    <property type="entry name" value="2-OXOGLUTARATE AND FE-DEPENDENT OXYGENASE FAMILY PROTEIN"/>
    <property type="match status" value="1"/>
</dbReference>
<evidence type="ECO:0000313" key="3">
    <source>
        <dbReference type="Proteomes" id="UP000503222"/>
    </source>
</evidence>
<gene>
    <name evidence="2" type="ORF">G7077_07910</name>
</gene>
<dbReference type="InterPro" id="IPR005123">
    <property type="entry name" value="Oxoglu/Fe-dep_dioxygenase_dom"/>
</dbReference>
<dbReference type="InterPro" id="IPR027450">
    <property type="entry name" value="AlkB-like"/>
</dbReference>
<dbReference type="SUPFAM" id="SSF51197">
    <property type="entry name" value="Clavaminate synthase-like"/>
    <property type="match status" value="1"/>
</dbReference>
<name>A0A6G7YQ03_9SPHN</name>
<dbReference type="GO" id="GO:0032451">
    <property type="term" value="F:demethylase activity"/>
    <property type="evidence" value="ECO:0007669"/>
    <property type="project" value="TreeGrafter"/>
</dbReference>
<feature type="domain" description="Fe2OG dioxygenase" evidence="1">
    <location>
        <begin position="115"/>
        <end position="206"/>
    </location>
</feature>
<evidence type="ECO:0000259" key="1">
    <source>
        <dbReference type="PROSITE" id="PS51471"/>
    </source>
</evidence>
<dbReference type="KEGG" id="spii:G7077_07910"/>
<reference evidence="2 3" key="1">
    <citation type="submission" date="2020-03" db="EMBL/GenBank/DDBJ databases">
        <title>Sphingomonas sp. nov., isolated from fish.</title>
        <authorList>
            <person name="Hyun D.-W."/>
            <person name="Bae J.-W."/>
        </authorList>
    </citation>
    <scope>NUCLEOTIDE SEQUENCE [LARGE SCALE GENOMIC DNA]</scope>
    <source>
        <strain evidence="2 3">HDW15B</strain>
    </source>
</reference>
<keyword evidence="2" id="KW-0560">Oxidoreductase</keyword>
<dbReference type="AlphaFoldDB" id="A0A6G7YQ03"/>
<protein>
    <submittedName>
        <fullName evidence="2">Alpha-ketoglutarate-dependent dioxygenase AlkB</fullName>
    </submittedName>
</protein>
<dbReference type="Pfam" id="PF13532">
    <property type="entry name" value="2OG-FeII_Oxy_2"/>
    <property type="match status" value="1"/>
</dbReference>
<sequence>MHLRPARPRTAAVRAEGAVRVTATGDLFDEPLLAGLQYQADLLTQDEHDALIAQMSAIDLPPFMFQGWEGKRRTQSFGWRYDFNDASFMRADPFPDWLVAVRDKAAAFAGLSSDAFIHALLARYDPGAGIGWHRDRPVFEQVVGISLGSPATLRFRQRTSTGFKRASLHVAPRSSYLLSGPARHEWEHSIVPGELQRFSITFRTMSALGRRKAEAQRIS</sequence>